<proteinExistence type="predicted"/>
<evidence type="ECO:0000313" key="3">
    <source>
        <dbReference type="EMBL" id="KAG6600400.1"/>
    </source>
</evidence>
<feature type="region of interest" description="Disordered" evidence="1">
    <location>
        <begin position="270"/>
        <end position="302"/>
    </location>
</feature>
<evidence type="ECO:0000256" key="1">
    <source>
        <dbReference type="SAM" id="MobiDB-lite"/>
    </source>
</evidence>
<comment type="caution">
    <text evidence="3">The sequence shown here is derived from an EMBL/GenBank/DDBJ whole genome shotgun (WGS) entry which is preliminary data.</text>
</comment>
<organism evidence="3 4">
    <name type="scientific">Cucurbita argyrosperma subsp. sororia</name>
    <dbReference type="NCBI Taxonomy" id="37648"/>
    <lineage>
        <taxon>Eukaryota</taxon>
        <taxon>Viridiplantae</taxon>
        <taxon>Streptophyta</taxon>
        <taxon>Embryophyta</taxon>
        <taxon>Tracheophyta</taxon>
        <taxon>Spermatophyta</taxon>
        <taxon>Magnoliopsida</taxon>
        <taxon>eudicotyledons</taxon>
        <taxon>Gunneridae</taxon>
        <taxon>Pentapetalae</taxon>
        <taxon>rosids</taxon>
        <taxon>fabids</taxon>
        <taxon>Cucurbitales</taxon>
        <taxon>Cucurbitaceae</taxon>
        <taxon>Cucurbiteae</taxon>
        <taxon>Cucurbita</taxon>
    </lineage>
</organism>
<feature type="compositionally biased region" description="Basic residues" evidence="1">
    <location>
        <begin position="270"/>
        <end position="298"/>
    </location>
</feature>
<feature type="compositionally biased region" description="Basic and acidic residues" evidence="1">
    <location>
        <begin position="118"/>
        <end position="128"/>
    </location>
</feature>
<gene>
    <name evidence="3" type="ORF">SDJN03_05633</name>
</gene>
<protein>
    <recommendedName>
        <fullName evidence="2">Nuclease associated modular domain-containing protein</fullName>
    </recommendedName>
</protein>
<name>A0AAV6NNR6_9ROSI</name>
<sequence length="489" mass="55702">MDYHFTRMPYIHMKLLGATLSVNLAPNSAIWKTFYYPVANVNLPSNVMPMNQQISICRNDSLSSPSNVFNRTNSSQSLLFIVAEGRISNSGECYKSKCSSGSFEKQVSSRNIGDDDCPENHETENDKEWQRRRKIGVANKGKVPWNKGKKHSLETRKRIKQRTIEALKNPKVRRKMSEYPRPTHSDQVKTKISSSLRRVWGKRLLKKRLNEAFFRSWKESIAVAAKKGGKEEQELDWDSHDKIIQEMLHQKLKMVEEKEKLKLMRAENAKKRKIQGRGAKIKKRKMCSRRRNGGKRRMKEGEDIQRTMKELTAIERSGLKQRLKKIRKKIAINSVVAAQGSVASVVPRGTTWEKMDLDRIKKGKLREEVSLADQIQFAKNRKAESIACKILVASTLSYGCAGGAMDSEKRSSKSSTSMAADRWLAFCSACFIIVCRRVEGGTVAGKCGQMRLPKNKDDIVNVITSSHASLKLYYYPQSKTKLMVCRSST</sequence>
<evidence type="ECO:0000259" key="2">
    <source>
        <dbReference type="Pfam" id="PF07460"/>
    </source>
</evidence>
<dbReference type="PANTHER" id="PTHR34199">
    <property type="entry name" value="NUMOD3 MOTIF FAMILY PROTEIN, EXPRESSED"/>
    <property type="match status" value="1"/>
</dbReference>
<feature type="region of interest" description="Disordered" evidence="1">
    <location>
        <begin position="109"/>
        <end position="128"/>
    </location>
</feature>
<dbReference type="Proteomes" id="UP000685013">
    <property type="component" value="Chromosome 4"/>
</dbReference>
<dbReference type="EMBL" id="JAGKQH010000004">
    <property type="protein sequence ID" value="KAG6600400.1"/>
    <property type="molecule type" value="Genomic_DNA"/>
</dbReference>
<feature type="domain" description="Nuclease associated modular" evidence="2">
    <location>
        <begin position="132"/>
        <end position="159"/>
    </location>
</feature>
<dbReference type="Pfam" id="PF07460">
    <property type="entry name" value="NUMOD3"/>
    <property type="match status" value="1"/>
</dbReference>
<dbReference type="InterPro" id="IPR003611">
    <property type="entry name" value="NUMOD3"/>
</dbReference>
<feature type="non-terminal residue" evidence="3">
    <location>
        <position position="1"/>
    </location>
</feature>
<keyword evidence="4" id="KW-1185">Reference proteome</keyword>
<dbReference type="AlphaFoldDB" id="A0AAV6NNR6"/>
<dbReference type="PANTHER" id="PTHR34199:SF1">
    <property type="entry name" value="HISTONE-LYSINE N-METHYLTRANSFERASE, H3 LYSINE-79 SPECIFIC-LIKE PROTEIN"/>
    <property type="match status" value="1"/>
</dbReference>
<dbReference type="GO" id="GO:0003677">
    <property type="term" value="F:DNA binding"/>
    <property type="evidence" value="ECO:0007669"/>
    <property type="project" value="InterPro"/>
</dbReference>
<accession>A0AAV6NNR6</accession>
<evidence type="ECO:0000313" key="4">
    <source>
        <dbReference type="Proteomes" id="UP000685013"/>
    </source>
</evidence>
<reference evidence="3 4" key="1">
    <citation type="journal article" date="2021" name="Hortic Res">
        <title>The domestication of Cucurbita argyrosperma as revealed by the genome of its wild relative.</title>
        <authorList>
            <person name="Barrera-Redondo J."/>
            <person name="Sanchez-de la Vega G."/>
            <person name="Aguirre-Liguori J.A."/>
            <person name="Castellanos-Morales G."/>
            <person name="Gutierrez-Guerrero Y.T."/>
            <person name="Aguirre-Dugua X."/>
            <person name="Aguirre-Planter E."/>
            <person name="Tenaillon M.I."/>
            <person name="Lira-Saade R."/>
            <person name="Eguiarte L.E."/>
        </authorList>
    </citation>
    <scope>NUCLEOTIDE SEQUENCE [LARGE SCALE GENOMIC DNA]</scope>
    <source>
        <strain evidence="3">JBR-2021</strain>
    </source>
</reference>